<keyword evidence="2" id="KW-0479">Metal-binding</keyword>
<name>A0ABT9C9R9_9BACL</name>
<dbReference type="SMART" id="SM00232">
    <property type="entry name" value="JAB_MPN"/>
    <property type="match status" value="1"/>
</dbReference>
<feature type="domain" description="MPN" evidence="6">
    <location>
        <begin position="11"/>
        <end position="137"/>
    </location>
</feature>
<dbReference type="RefSeq" id="WP_305023187.1">
    <property type="nucleotide sequence ID" value="NZ_JAUQTB010000002.1"/>
</dbReference>
<reference evidence="7 8" key="1">
    <citation type="submission" date="2023-07" db="EMBL/GenBank/DDBJ databases">
        <title>Paenibacillus sp. JX-17 nov. isolated from soil.</title>
        <authorList>
            <person name="Wan Y."/>
            <person name="Liu B."/>
        </authorList>
    </citation>
    <scope>NUCLEOTIDE SEQUENCE [LARGE SCALE GENOMIC DNA]</scope>
    <source>
        <strain evidence="7 8">JX-17</strain>
    </source>
</reference>
<keyword evidence="3" id="KW-0378">Hydrolase</keyword>
<protein>
    <submittedName>
        <fullName evidence="7">Mov34/MPN/PAD-1 family protein</fullName>
    </submittedName>
</protein>
<keyword evidence="1" id="KW-0645">Protease</keyword>
<keyword evidence="4" id="KW-0862">Zinc</keyword>
<proteinExistence type="predicted"/>
<dbReference type="InterPro" id="IPR000555">
    <property type="entry name" value="JAMM/MPN+_dom"/>
</dbReference>
<evidence type="ECO:0000256" key="5">
    <source>
        <dbReference type="ARBA" id="ARBA00023049"/>
    </source>
</evidence>
<dbReference type="InterPro" id="IPR037518">
    <property type="entry name" value="MPN"/>
</dbReference>
<dbReference type="InterPro" id="IPR051929">
    <property type="entry name" value="VirAsm_ModProt"/>
</dbReference>
<evidence type="ECO:0000256" key="2">
    <source>
        <dbReference type="ARBA" id="ARBA00022723"/>
    </source>
</evidence>
<evidence type="ECO:0000256" key="4">
    <source>
        <dbReference type="ARBA" id="ARBA00022833"/>
    </source>
</evidence>
<gene>
    <name evidence="7" type="ORF">Q5741_06160</name>
</gene>
<dbReference type="PANTHER" id="PTHR34858:SF1">
    <property type="entry name" value="CYSO-CYSTEINE PEPTIDASE"/>
    <property type="match status" value="1"/>
</dbReference>
<evidence type="ECO:0000313" key="7">
    <source>
        <dbReference type="EMBL" id="MDO7906002.1"/>
    </source>
</evidence>
<accession>A0ABT9C9R9</accession>
<dbReference type="InterPro" id="IPR028090">
    <property type="entry name" value="JAB_dom_prok"/>
</dbReference>
<sequence length="152" mass="16886">MAEPRQHEHTVYISRMTLRDIKEHFHHTSPYEACGILLGEAAAGGMHIRSFEPMRNVAPDPLHHFSADPGQWVHHVLHSRNMIGIIHSHPSGGLNPSSEDLAALQHIGELLKLYGIGCVHPDSGHLDCSLFRIDRESRSAPFKLTPVSLSLT</sequence>
<organism evidence="7 8">
    <name type="scientific">Paenibacillus lacisoli</name>
    <dbReference type="NCBI Taxonomy" id="3064525"/>
    <lineage>
        <taxon>Bacteria</taxon>
        <taxon>Bacillati</taxon>
        <taxon>Bacillota</taxon>
        <taxon>Bacilli</taxon>
        <taxon>Bacillales</taxon>
        <taxon>Paenibacillaceae</taxon>
        <taxon>Paenibacillus</taxon>
    </lineage>
</organism>
<keyword evidence="5" id="KW-0482">Metalloprotease</keyword>
<dbReference type="Proteomes" id="UP001240171">
    <property type="component" value="Unassembled WGS sequence"/>
</dbReference>
<evidence type="ECO:0000313" key="8">
    <source>
        <dbReference type="Proteomes" id="UP001240171"/>
    </source>
</evidence>
<comment type="caution">
    <text evidence="7">The sequence shown here is derived from an EMBL/GenBank/DDBJ whole genome shotgun (WGS) entry which is preliminary data.</text>
</comment>
<dbReference type="PROSITE" id="PS50249">
    <property type="entry name" value="MPN"/>
    <property type="match status" value="1"/>
</dbReference>
<evidence type="ECO:0000259" key="6">
    <source>
        <dbReference type="PROSITE" id="PS50249"/>
    </source>
</evidence>
<evidence type="ECO:0000256" key="3">
    <source>
        <dbReference type="ARBA" id="ARBA00022801"/>
    </source>
</evidence>
<dbReference type="SUPFAM" id="SSF102712">
    <property type="entry name" value="JAB1/MPN domain"/>
    <property type="match status" value="1"/>
</dbReference>
<dbReference type="Pfam" id="PF14464">
    <property type="entry name" value="Prok-JAB"/>
    <property type="match status" value="1"/>
</dbReference>
<dbReference type="PANTHER" id="PTHR34858">
    <property type="entry name" value="CYSO-CYSTEINE PEPTIDASE"/>
    <property type="match status" value="1"/>
</dbReference>
<dbReference type="EMBL" id="JAUQTB010000002">
    <property type="protein sequence ID" value="MDO7906002.1"/>
    <property type="molecule type" value="Genomic_DNA"/>
</dbReference>
<dbReference type="Gene3D" id="3.40.140.10">
    <property type="entry name" value="Cytidine Deaminase, domain 2"/>
    <property type="match status" value="1"/>
</dbReference>
<keyword evidence="8" id="KW-1185">Reference proteome</keyword>
<evidence type="ECO:0000256" key="1">
    <source>
        <dbReference type="ARBA" id="ARBA00022670"/>
    </source>
</evidence>